<gene>
    <name evidence="2" type="ORF">ElyMa_004716200</name>
</gene>
<dbReference type="Proteomes" id="UP000762676">
    <property type="component" value="Unassembled WGS sequence"/>
</dbReference>
<organism evidence="2 3">
    <name type="scientific">Elysia marginata</name>
    <dbReference type="NCBI Taxonomy" id="1093978"/>
    <lineage>
        <taxon>Eukaryota</taxon>
        <taxon>Metazoa</taxon>
        <taxon>Spiralia</taxon>
        <taxon>Lophotrochozoa</taxon>
        <taxon>Mollusca</taxon>
        <taxon>Gastropoda</taxon>
        <taxon>Heterobranchia</taxon>
        <taxon>Euthyneura</taxon>
        <taxon>Panpulmonata</taxon>
        <taxon>Sacoglossa</taxon>
        <taxon>Placobranchoidea</taxon>
        <taxon>Plakobranchidae</taxon>
        <taxon>Elysia</taxon>
    </lineage>
</organism>
<reference evidence="2 3" key="1">
    <citation type="journal article" date="2021" name="Elife">
        <title>Chloroplast acquisition without the gene transfer in kleptoplastic sea slugs, Plakobranchus ocellatus.</title>
        <authorList>
            <person name="Maeda T."/>
            <person name="Takahashi S."/>
            <person name="Yoshida T."/>
            <person name="Shimamura S."/>
            <person name="Takaki Y."/>
            <person name="Nagai Y."/>
            <person name="Toyoda A."/>
            <person name="Suzuki Y."/>
            <person name="Arimoto A."/>
            <person name="Ishii H."/>
            <person name="Satoh N."/>
            <person name="Nishiyama T."/>
            <person name="Hasebe M."/>
            <person name="Maruyama T."/>
            <person name="Minagawa J."/>
            <person name="Obokata J."/>
            <person name="Shigenobu S."/>
        </authorList>
    </citation>
    <scope>NUCLEOTIDE SEQUENCE [LARGE SCALE GENOMIC DNA]</scope>
</reference>
<feature type="non-terminal residue" evidence="2">
    <location>
        <position position="1"/>
    </location>
</feature>
<dbReference type="EMBL" id="BMAT01009472">
    <property type="protein sequence ID" value="GFS06895.1"/>
    <property type="molecule type" value="Genomic_DNA"/>
</dbReference>
<comment type="caution">
    <text evidence="2">The sequence shown here is derived from an EMBL/GenBank/DDBJ whole genome shotgun (WGS) entry which is preliminary data.</text>
</comment>
<evidence type="ECO:0000256" key="1">
    <source>
        <dbReference type="SAM" id="MobiDB-lite"/>
    </source>
</evidence>
<feature type="compositionally biased region" description="Low complexity" evidence="1">
    <location>
        <begin position="32"/>
        <end position="51"/>
    </location>
</feature>
<evidence type="ECO:0000313" key="2">
    <source>
        <dbReference type="EMBL" id="GFS06895.1"/>
    </source>
</evidence>
<proteinExistence type="predicted"/>
<name>A0AAV4IAH4_9GAST</name>
<feature type="region of interest" description="Disordered" evidence="1">
    <location>
        <begin position="30"/>
        <end position="57"/>
    </location>
</feature>
<sequence>VKTNYLTDIPGSRKDAEKVTKFLNNLKLPVLSGSSGSKGTGMTQTETTPKQVPKKTQKHLLGTIKMVVNEEPSKSSSSHVPK</sequence>
<protein>
    <submittedName>
        <fullName evidence="2">Uncharacterized protein</fullName>
    </submittedName>
</protein>
<keyword evidence="3" id="KW-1185">Reference proteome</keyword>
<dbReference type="AlphaFoldDB" id="A0AAV4IAH4"/>
<evidence type="ECO:0000313" key="3">
    <source>
        <dbReference type="Proteomes" id="UP000762676"/>
    </source>
</evidence>
<accession>A0AAV4IAH4</accession>